<organism evidence="3">
    <name type="scientific">Coccidioides posadasii (strain RMSCC 757 / Silveira)</name>
    <name type="common">Valley fever fungus</name>
    <dbReference type="NCBI Taxonomy" id="443226"/>
    <lineage>
        <taxon>Eukaryota</taxon>
        <taxon>Fungi</taxon>
        <taxon>Dikarya</taxon>
        <taxon>Ascomycota</taxon>
        <taxon>Pezizomycotina</taxon>
        <taxon>Eurotiomycetes</taxon>
        <taxon>Eurotiomycetidae</taxon>
        <taxon>Onygenales</taxon>
        <taxon>Onygenaceae</taxon>
        <taxon>Coccidioides</taxon>
    </lineage>
</organism>
<gene>
    <name evidence="2" type="ORF">CPSG_04400</name>
</gene>
<dbReference type="EMBL" id="GL636491">
    <property type="protein sequence ID" value="EFW18854.1"/>
    <property type="molecule type" value="Genomic_DNA"/>
</dbReference>
<sequence length="174" mass="18531">MAIWFCLHGIVILSPPSPLVVAAPSTPAQAGSAALSFSLTVVALALARNIVVVVVSSVPAGFANLVVLPGLSSYTGAQALSVCKRAWCCKSIQRPVLIAGLDNLNQLTIHTQLCKSILITRAEAQLPPEQKCSACKRVQQSYSNIVFAECISVSLGQKCNNCLYYRHLACSFQQ</sequence>
<evidence type="ECO:0000256" key="1">
    <source>
        <dbReference type="SAM" id="SignalP"/>
    </source>
</evidence>
<dbReference type="VEuPathDB" id="FungiDB:CPSG_04400"/>
<dbReference type="AlphaFoldDB" id="E9D461"/>
<accession>E9D461</accession>
<protein>
    <submittedName>
        <fullName evidence="2">Uncharacterized protein</fullName>
    </submittedName>
</protein>
<dbReference type="OMA" id="YYRHLAC"/>
<reference evidence="3" key="1">
    <citation type="journal article" date="2010" name="Genome Res.">
        <title>Population genomic sequencing of Coccidioides fungi reveals recent hybridization and transposon control.</title>
        <authorList>
            <person name="Neafsey D.E."/>
            <person name="Barker B.M."/>
            <person name="Sharpton T.J."/>
            <person name="Stajich J.E."/>
            <person name="Park D.J."/>
            <person name="Whiston E."/>
            <person name="Hung C.-Y."/>
            <person name="McMahan C."/>
            <person name="White J."/>
            <person name="Sykes S."/>
            <person name="Heiman D."/>
            <person name="Young S."/>
            <person name="Zeng Q."/>
            <person name="Abouelleil A."/>
            <person name="Aftuck L."/>
            <person name="Bessette D."/>
            <person name="Brown A."/>
            <person name="FitzGerald M."/>
            <person name="Lui A."/>
            <person name="Macdonald J.P."/>
            <person name="Priest M."/>
            <person name="Orbach M.J."/>
            <person name="Galgiani J.N."/>
            <person name="Kirkland T.N."/>
            <person name="Cole G.T."/>
            <person name="Birren B.W."/>
            <person name="Henn M.R."/>
            <person name="Taylor J.W."/>
            <person name="Rounsley S.D."/>
        </authorList>
    </citation>
    <scope>NUCLEOTIDE SEQUENCE [LARGE SCALE GENOMIC DNA]</scope>
    <source>
        <strain evidence="3">RMSCC 757 / Silveira</strain>
    </source>
</reference>
<keyword evidence="1" id="KW-0732">Signal</keyword>
<name>E9D461_COCPS</name>
<feature type="signal peptide" evidence="1">
    <location>
        <begin position="1"/>
        <end position="22"/>
    </location>
</feature>
<proteinExistence type="predicted"/>
<keyword evidence="3" id="KW-1185">Reference proteome</keyword>
<dbReference type="HOGENOM" id="CLU_1539893_0_0_1"/>
<dbReference type="Proteomes" id="UP000002497">
    <property type="component" value="Unassembled WGS sequence"/>
</dbReference>
<feature type="chain" id="PRO_5003237958" evidence="1">
    <location>
        <begin position="23"/>
        <end position="174"/>
    </location>
</feature>
<reference evidence="3" key="2">
    <citation type="submission" date="2010-03" db="EMBL/GenBank/DDBJ databases">
        <title>The genome sequence of Coccidioides posadasii strain Silveira.</title>
        <authorList>
            <consortium name="The Broad Institute Genome Sequencing Center for Infectious Disease"/>
            <person name="Neafsey D."/>
            <person name="Orbach M."/>
            <person name="Henn M.R."/>
            <person name="Cole G.T."/>
            <person name="Galgiani J."/>
            <person name="Gardner M.J."/>
            <person name="Kirkland T.N."/>
            <person name="Taylor J.W."/>
            <person name="Young S.K."/>
            <person name="Zeng Q."/>
            <person name="Koehrsen M."/>
            <person name="Alvarado L."/>
            <person name="Berlin A."/>
            <person name="Borenstein D."/>
            <person name="Chapman S.B."/>
            <person name="Chen Z."/>
            <person name="Engels R."/>
            <person name="Freedman E."/>
            <person name="Gellesch M."/>
            <person name="Goldberg J."/>
            <person name="Griggs A."/>
            <person name="Gujja S."/>
            <person name="Heilman E."/>
            <person name="Heiman D."/>
            <person name="Howarth C."/>
            <person name="Jen D."/>
            <person name="Larson L."/>
            <person name="Mehta T."/>
            <person name="Neiman D."/>
            <person name="Park D."/>
            <person name="Pearson M."/>
            <person name="Richards J."/>
            <person name="Roberts A."/>
            <person name="Saif S."/>
            <person name="Shea T."/>
            <person name="Shenoy N."/>
            <person name="Sisk P."/>
            <person name="Stolte C."/>
            <person name="Sykes S."/>
            <person name="Walk T."/>
            <person name="White J."/>
            <person name="Yandava C."/>
            <person name="Haas B."/>
            <person name="Nusbaum C."/>
            <person name="Birren B."/>
        </authorList>
    </citation>
    <scope>NUCLEOTIDE SEQUENCE [LARGE SCALE GENOMIC DNA]</scope>
    <source>
        <strain evidence="3">RMSCC 757 / Silveira</strain>
    </source>
</reference>
<evidence type="ECO:0000313" key="2">
    <source>
        <dbReference type="EMBL" id="EFW18854.1"/>
    </source>
</evidence>
<evidence type="ECO:0000313" key="3">
    <source>
        <dbReference type="Proteomes" id="UP000002497"/>
    </source>
</evidence>